<sequence length="194" mass="21223">MVEGTIIAVCRFGGEFVSNDDGTMSYCGGEAHAMDISRDMNFDDLKSELASMFNIDSSNLSIKYFLPGNQQTLITISSDKDLRCMVDFNMSSITTDLYVSSKVDNRTLCFLGHTGILLLTTSVVDKVGAFHNVRSQRLTAISRSSKRVPRCRISVVVGNTPKVATGSTTENIRQTKANTAGKSNGRYMATAEFF</sequence>
<dbReference type="PANTHER" id="PTHR31066">
    <property type="entry name" value="OS05G0427100 PROTEIN-RELATED"/>
    <property type="match status" value="1"/>
</dbReference>
<dbReference type="OrthoDB" id="125347at2759"/>
<feature type="domain" description="PB1" evidence="1">
    <location>
        <begin position="19"/>
        <end position="102"/>
    </location>
</feature>
<dbReference type="RefSeq" id="XP_029121647.1">
    <property type="nucleotide sequence ID" value="XM_029265814.1"/>
</dbReference>
<dbReference type="PANTHER" id="PTHR31066:SF97">
    <property type="entry name" value="OS03G0401100 PROTEIN"/>
    <property type="match status" value="1"/>
</dbReference>
<gene>
    <name evidence="3" type="primary">LOC105047873</name>
</gene>
<name>A0A8N4I9Y7_ELAGV</name>
<dbReference type="InterPro" id="IPR000270">
    <property type="entry name" value="PB1_dom"/>
</dbReference>
<dbReference type="InterPro" id="IPR053198">
    <property type="entry name" value="Gynoecium_Dev_Regulator"/>
</dbReference>
<dbReference type="AlphaFoldDB" id="A0A8N4I9Y7"/>
<evidence type="ECO:0000313" key="2">
    <source>
        <dbReference type="Proteomes" id="UP000504607"/>
    </source>
</evidence>
<dbReference type="Gene3D" id="3.10.20.90">
    <property type="entry name" value="Phosphatidylinositol 3-kinase Catalytic Subunit, Chain A, domain 1"/>
    <property type="match status" value="1"/>
</dbReference>
<protein>
    <submittedName>
        <fullName evidence="3">Uncharacterized protein LOC105047873</fullName>
    </submittedName>
</protein>
<reference evidence="3" key="1">
    <citation type="submission" date="2025-08" db="UniProtKB">
        <authorList>
            <consortium name="RefSeq"/>
        </authorList>
    </citation>
    <scope>IDENTIFICATION</scope>
</reference>
<keyword evidence="2" id="KW-1185">Reference proteome</keyword>
<organism evidence="2 3">
    <name type="scientific">Elaeis guineensis var. tenera</name>
    <name type="common">Oil palm</name>
    <dbReference type="NCBI Taxonomy" id="51953"/>
    <lineage>
        <taxon>Eukaryota</taxon>
        <taxon>Viridiplantae</taxon>
        <taxon>Streptophyta</taxon>
        <taxon>Embryophyta</taxon>
        <taxon>Tracheophyta</taxon>
        <taxon>Spermatophyta</taxon>
        <taxon>Magnoliopsida</taxon>
        <taxon>Liliopsida</taxon>
        <taxon>Arecaceae</taxon>
        <taxon>Arecoideae</taxon>
        <taxon>Cocoseae</taxon>
        <taxon>Elaeidinae</taxon>
        <taxon>Elaeis</taxon>
    </lineage>
</organism>
<dbReference type="Pfam" id="PF00564">
    <property type="entry name" value="PB1"/>
    <property type="match status" value="1"/>
</dbReference>
<evidence type="ECO:0000259" key="1">
    <source>
        <dbReference type="SMART" id="SM00666"/>
    </source>
</evidence>
<dbReference type="SMART" id="SM00666">
    <property type="entry name" value="PB1"/>
    <property type="match status" value="1"/>
</dbReference>
<dbReference type="Proteomes" id="UP000504607">
    <property type="component" value="Chromosome 7"/>
</dbReference>
<proteinExistence type="predicted"/>
<evidence type="ECO:0000313" key="3">
    <source>
        <dbReference type="RefSeq" id="XP_029121647.1"/>
    </source>
</evidence>
<dbReference type="SUPFAM" id="SSF54277">
    <property type="entry name" value="CAD &amp; PB1 domains"/>
    <property type="match status" value="1"/>
</dbReference>
<accession>A0A8N4I9Y7</accession>